<reference evidence="1" key="1">
    <citation type="journal article" date="2021" name="Mol. Plant Microbe Interact.">
        <title>Telomere to telomere genome assembly of Fusarium musae F31, causal agent of crown rot disease of banana.</title>
        <authorList>
            <person name="Degradi L."/>
            <person name="Tava V."/>
            <person name="Kunova A."/>
            <person name="Cortesi P."/>
            <person name="Saracchi M."/>
            <person name="Pasquali M."/>
        </authorList>
    </citation>
    <scope>NUCLEOTIDE SEQUENCE</scope>
    <source>
        <strain evidence="1">F31</strain>
    </source>
</reference>
<name>A0A9P8IIX9_9HYPO</name>
<dbReference type="AlphaFoldDB" id="A0A9P8IIX9"/>
<organism evidence="1 2">
    <name type="scientific">Fusarium musae</name>
    <dbReference type="NCBI Taxonomy" id="1042133"/>
    <lineage>
        <taxon>Eukaryota</taxon>
        <taxon>Fungi</taxon>
        <taxon>Dikarya</taxon>
        <taxon>Ascomycota</taxon>
        <taxon>Pezizomycotina</taxon>
        <taxon>Sordariomycetes</taxon>
        <taxon>Hypocreomycetidae</taxon>
        <taxon>Hypocreales</taxon>
        <taxon>Nectriaceae</taxon>
        <taxon>Fusarium</taxon>
    </lineage>
</organism>
<gene>
    <name evidence="1" type="ORF">J7337_012297</name>
</gene>
<evidence type="ECO:0000313" key="2">
    <source>
        <dbReference type="Proteomes" id="UP000827133"/>
    </source>
</evidence>
<dbReference type="GeneID" id="68320153"/>
<evidence type="ECO:0000313" key="1">
    <source>
        <dbReference type="EMBL" id="KAG9495739.1"/>
    </source>
</evidence>
<dbReference type="RefSeq" id="XP_044674739.1">
    <property type="nucleotide sequence ID" value="XM_044829823.1"/>
</dbReference>
<accession>A0A9P8IIX9</accession>
<proteinExistence type="predicted"/>
<keyword evidence="2" id="KW-1185">Reference proteome</keyword>
<dbReference type="KEGG" id="fmu:J7337_012297"/>
<dbReference type="Proteomes" id="UP000827133">
    <property type="component" value="Unassembled WGS sequence"/>
</dbReference>
<sequence length="129" mass="14393">MSHELCEWAGLEDYKYNQETYDNLLAKLDGFFQRIKQSGKDVTAADVEQVAFVVVRDALRVHWRHRLGAGGGCEAVFEGELQGTRACTKVAVKAVSGRNGRVRYLQLLSEITILTKIKKVGVKTVARLP</sequence>
<comment type="caution">
    <text evidence="1">The sequence shown here is derived from an EMBL/GenBank/DDBJ whole genome shotgun (WGS) entry which is preliminary data.</text>
</comment>
<protein>
    <submittedName>
        <fullName evidence="1">Uncharacterized protein</fullName>
    </submittedName>
</protein>
<dbReference type="EMBL" id="JAHBCI010000010">
    <property type="protein sequence ID" value="KAG9495739.1"/>
    <property type="molecule type" value="Genomic_DNA"/>
</dbReference>